<organism evidence="4 5">
    <name type="scientific">Adlercreutzia faecimuris</name>
    <dbReference type="NCBI Taxonomy" id="2897341"/>
    <lineage>
        <taxon>Bacteria</taxon>
        <taxon>Bacillati</taxon>
        <taxon>Actinomycetota</taxon>
        <taxon>Coriobacteriia</taxon>
        <taxon>Eggerthellales</taxon>
        <taxon>Eggerthellaceae</taxon>
        <taxon>Adlercreutzia</taxon>
    </lineage>
</organism>
<keyword evidence="5" id="KW-1185">Reference proteome</keyword>
<sequence length="682" mass="73920">MAPRCQLRPSAVPVAVFAALVLVAALSLVALPSFVPSLGAGIAEAKSYECPRVDTTAQAQTDGSLHVVEQRSFDFDGSFTAVWWTFEDLPTNAEVQVNGMRMAQVDGEGNVVGDWVPLQEVTFQLAWRDAGGPGIDAWSFDEPQDTVYAFFDVEDAQMIFELDYVVVNGVQAYEDVAEVYWKYVPEGWAVDSRDVSVTIALPLPADAVVGAPGNEAGSWAEGTSPQAGAGDVRAWGHGPLDGVVSVNADGTVSYEVPLVRAGQFAEARVVFPSEWLTNLPADARRAHQGVFRLETVLSQEQTWADQANAQRARALALIVGVAVACAVLLLAAIALFLRYGREYKPDFTDEYWRDVPARDLQPAVIGRLWRWNRESPDDFTATLMHLAHVGAVRIDKGQYLDLKGRLVDDYYLTIDYAVADRLTDPVDTATLSLLFRRVAEGRPSLWLGSIREYGRKHPEDFVLAMKTWQATLDEQVGAHDFFERRSKRLATAMGMAAFLVIFAGVFLGVATENFIPPILMVPTGIALLVIANYMPRRTRLGNDLTARCKALRNWLRDFSSLDERPPTDVKVWGEFMVYAYLFGVAERVMSELRDTVPEVFEPDAGTGMSGYVPWYVWYSAGRGVGGSPMPSVSDLMQTAVSNTLSSAQMAISASSGGSSGGGFGGGFSGGGGGGFGGGGGAR</sequence>
<feature type="domain" description="Predicted membrane protein YciQ-like C-terminal" evidence="3">
    <location>
        <begin position="349"/>
        <end position="592"/>
    </location>
</feature>
<dbReference type="InterPro" id="IPR018702">
    <property type="entry name" value="DUF2207"/>
</dbReference>
<keyword evidence="1" id="KW-0472">Membrane</keyword>
<gene>
    <name evidence="4" type="ORF">LPT13_01405</name>
</gene>
<feature type="transmembrane region" description="Helical" evidence="1">
    <location>
        <begin position="489"/>
        <end position="508"/>
    </location>
</feature>
<protein>
    <submittedName>
        <fullName evidence="4">DUF2207 domain-containing protein</fullName>
    </submittedName>
</protein>
<reference evidence="4" key="1">
    <citation type="submission" date="2021-11" db="EMBL/GenBank/DDBJ databases">
        <title>A Novel Adlercreutzia Species, isolated from a Allomyrina dichotoma larva feces.</title>
        <authorList>
            <person name="Suh M.K."/>
        </authorList>
    </citation>
    <scope>NUCLEOTIDE SEQUENCE</scope>
    <source>
        <strain evidence="4">JBNU-10</strain>
    </source>
</reference>
<dbReference type="InterPro" id="IPR048389">
    <property type="entry name" value="YciQ-like_C"/>
</dbReference>
<dbReference type="EMBL" id="JAJMLW010000001">
    <property type="protein sequence ID" value="MCI2241008.1"/>
    <property type="molecule type" value="Genomic_DNA"/>
</dbReference>
<dbReference type="Pfam" id="PF20990">
    <property type="entry name" value="DUF2207_C"/>
    <property type="match status" value="1"/>
</dbReference>
<feature type="domain" description="DUF2207" evidence="2">
    <location>
        <begin position="50"/>
        <end position="271"/>
    </location>
</feature>
<comment type="caution">
    <text evidence="4">The sequence shown here is derived from an EMBL/GenBank/DDBJ whole genome shotgun (WGS) entry which is preliminary data.</text>
</comment>
<dbReference type="Proteomes" id="UP001430755">
    <property type="component" value="Unassembled WGS sequence"/>
</dbReference>
<proteinExistence type="predicted"/>
<evidence type="ECO:0000259" key="3">
    <source>
        <dbReference type="Pfam" id="PF20990"/>
    </source>
</evidence>
<keyword evidence="1" id="KW-1133">Transmembrane helix</keyword>
<accession>A0ABS9WDS4</accession>
<evidence type="ECO:0000313" key="5">
    <source>
        <dbReference type="Proteomes" id="UP001430755"/>
    </source>
</evidence>
<dbReference type="RefSeq" id="WP_242162760.1">
    <property type="nucleotide sequence ID" value="NZ_JAJMLW010000001.1"/>
</dbReference>
<keyword evidence="1" id="KW-0812">Transmembrane</keyword>
<feature type="transmembrane region" description="Helical" evidence="1">
    <location>
        <begin position="514"/>
        <end position="534"/>
    </location>
</feature>
<evidence type="ECO:0000256" key="1">
    <source>
        <dbReference type="SAM" id="Phobius"/>
    </source>
</evidence>
<evidence type="ECO:0000259" key="2">
    <source>
        <dbReference type="Pfam" id="PF09972"/>
    </source>
</evidence>
<evidence type="ECO:0000313" key="4">
    <source>
        <dbReference type="EMBL" id="MCI2241008.1"/>
    </source>
</evidence>
<feature type="transmembrane region" description="Helical" evidence="1">
    <location>
        <begin position="314"/>
        <end position="337"/>
    </location>
</feature>
<dbReference type="Pfam" id="PF09972">
    <property type="entry name" value="DUF2207"/>
    <property type="match status" value="1"/>
</dbReference>
<name>A0ABS9WDS4_9ACTN</name>